<gene>
    <name evidence="2" type="ORF">PVAR5_8310</name>
</gene>
<comment type="caution">
    <text evidence="2">The sequence shown here is derived from an EMBL/GenBank/DDBJ whole genome shotgun (WGS) entry which is preliminary data.</text>
</comment>
<feature type="compositionally biased region" description="Polar residues" evidence="1">
    <location>
        <begin position="158"/>
        <end position="171"/>
    </location>
</feature>
<proteinExistence type="predicted"/>
<keyword evidence="3" id="KW-1185">Reference proteome</keyword>
<organism evidence="2 3">
    <name type="scientific">Byssochlamys spectabilis (strain No. 5 / NBRC 109023)</name>
    <name type="common">Paecilomyces variotii</name>
    <dbReference type="NCBI Taxonomy" id="1356009"/>
    <lineage>
        <taxon>Eukaryota</taxon>
        <taxon>Fungi</taxon>
        <taxon>Dikarya</taxon>
        <taxon>Ascomycota</taxon>
        <taxon>Pezizomycotina</taxon>
        <taxon>Eurotiomycetes</taxon>
        <taxon>Eurotiomycetidae</taxon>
        <taxon>Eurotiales</taxon>
        <taxon>Thermoascaceae</taxon>
        <taxon>Paecilomyces</taxon>
    </lineage>
</organism>
<evidence type="ECO:0000313" key="3">
    <source>
        <dbReference type="Proteomes" id="UP000018001"/>
    </source>
</evidence>
<feature type="region of interest" description="Disordered" evidence="1">
    <location>
        <begin position="313"/>
        <end position="373"/>
    </location>
</feature>
<evidence type="ECO:0000313" key="2">
    <source>
        <dbReference type="EMBL" id="GAD99592.1"/>
    </source>
</evidence>
<feature type="compositionally biased region" description="Polar residues" evidence="1">
    <location>
        <begin position="313"/>
        <end position="340"/>
    </location>
</feature>
<accession>V5GF60</accession>
<dbReference type="EMBL" id="BAUL01000306">
    <property type="protein sequence ID" value="GAD99592.1"/>
    <property type="molecule type" value="Genomic_DNA"/>
</dbReference>
<dbReference type="InParanoid" id="V5GF60"/>
<dbReference type="eggNOG" id="ENOG502SBGV">
    <property type="taxonomic scope" value="Eukaryota"/>
</dbReference>
<feature type="compositionally biased region" description="Polar residues" evidence="1">
    <location>
        <begin position="234"/>
        <end position="247"/>
    </location>
</feature>
<reference evidence="3" key="1">
    <citation type="journal article" date="2014" name="Genome Announc.">
        <title>Draft genome sequence of the formaldehyde-resistant fungus Byssochlamys spectabilis No. 5 (anamorph Paecilomyces variotii No. 5) (NBRC109023).</title>
        <authorList>
            <person name="Oka T."/>
            <person name="Ekino K."/>
            <person name="Fukuda K."/>
            <person name="Nomura Y."/>
        </authorList>
    </citation>
    <scope>NUCLEOTIDE SEQUENCE [LARGE SCALE GENOMIC DNA]</scope>
    <source>
        <strain evidence="3">No. 5 / NBRC 109023</strain>
    </source>
</reference>
<protein>
    <submittedName>
        <fullName evidence="2">Uncharacterized protein</fullName>
    </submittedName>
</protein>
<dbReference type="Proteomes" id="UP000018001">
    <property type="component" value="Unassembled WGS sequence"/>
</dbReference>
<dbReference type="HOGENOM" id="CLU_039638_0_0_1"/>
<feature type="compositionally biased region" description="Low complexity" evidence="1">
    <location>
        <begin position="258"/>
        <end position="268"/>
    </location>
</feature>
<sequence length="373" mass="41179">MAGLSGAIFGASQSGNLTLRSSGLERQAAILRSCLKRTNSPRLPVPRDKHTAMTELYSGLHVGQRFASLEDFKNVIRSISIATVVDELQLHQGLHRLVQKHPIGQEVVDAVKRYHGYDISMRQAQRALTKLQPRRPRVHPDRAAQGEGSDEMQDASHRSQASHQDGSGYSDITANRWLHDQLPHALPPESSIQPNRTQNNQTVSQQSPNRPMPVHTLGQPQDHRNSDQHLPPLNISQNTYTHPQPTHTALRPPDPKPQNQQQQQQHQNGHPVAPQLVLAHFKIEFTCTTCGALNQSFFPNHGSIAGENYLQHSSSTQNNIQSHPQTSVSHRRGSSTNDGIGNQFDGNAVGQNRDIPSTWTASGLEIPITSGNP</sequence>
<feature type="region of interest" description="Disordered" evidence="1">
    <location>
        <begin position="127"/>
        <end position="171"/>
    </location>
</feature>
<name>V5GF60_BYSSN</name>
<dbReference type="AlphaFoldDB" id="V5GF60"/>
<feature type="region of interest" description="Disordered" evidence="1">
    <location>
        <begin position="184"/>
        <end position="270"/>
    </location>
</feature>
<feature type="compositionally biased region" description="Polar residues" evidence="1">
    <location>
        <begin position="190"/>
        <end position="209"/>
    </location>
</feature>
<dbReference type="OrthoDB" id="125347at2759"/>
<evidence type="ECO:0000256" key="1">
    <source>
        <dbReference type="SAM" id="MobiDB-lite"/>
    </source>
</evidence>